<dbReference type="InterPro" id="IPR006935">
    <property type="entry name" value="Helicase/UvrB_N"/>
</dbReference>
<dbReference type="Gene3D" id="3.40.50.300">
    <property type="entry name" value="P-loop containing nucleotide triphosphate hydrolases"/>
    <property type="match status" value="1"/>
</dbReference>
<reference evidence="2 3" key="1">
    <citation type="submission" date="2019-02" db="EMBL/GenBank/DDBJ databases">
        <title>Deep-cultivation of Planctomycetes and their phenomic and genomic characterization uncovers novel biology.</title>
        <authorList>
            <person name="Wiegand S."/>
            <person name="Jogler M."/>
            <person name="Boedeker C."/>
            <person name="Pinto D."/>
            <person name="Vollmers J."/>
            <person name="Rivas-Marin E."/>
            <person name="Kohn T."/>
            <person name="Peeters S.H."/>
            <person name="Heuer A."/>
            <person name="Rast P."/>
            <person name="Oberbeckmann S."/>
            <person name="Bunk B."/>
            <person name="Jeske O."/>
            <person name="Meyerdierks A."/>
            <person name="Storesund J.E."/>
            <person name="Kallscheuer N."/>
            <person name="Luecker S."/>
            <person name="Lage O.M."/>
            <person name="Pohl T."/>
            <person name="Merkel B.J."/>
            <person name="Hornburger P."/>
            <person name="Mueller R.-W."/>
            <person name="Bruemmer F."/>
            <person name="Labrenz M."/>
            <person name="Spormann A.M."/>
            <person name="Op Den Camp H."/>
            <person name="Overmann J."/>
            <person name="Amann R."/>
            <person name="Jetten M.S.M."/>
            <person name="Mascher T."/>
            <person name="Medema M.H."/>
            <person name="Devos D.P."/>
            <person name="Kaster A.-K."/>
            <person name="Ovreas L."/>
            <person name="Rohde M."/>
            <person name="Galperin M.Y."/>
            <person name="Jogler C."/>
        </authorList>
    </citation>
    <scope>NUCLEOTIDE SEQUENCE [LARGE SCALE GENOMIC DNA]</scope>
    <source>
        <strain evidence="2 3">Enr8</strain>
    </source>
</reference>
<dbReference type="PANTHER" id="PTHR47396:SF1">
    <property type="entry name" value="ATP-DEPENDENT HELICASE IRC3-RELATED"/>
    <property type="match status" value="1"/>
</dbReference>
<dbReference type="InterPro" id="IPR027417">
    <property type="entry name" value="P-loop_NTPase"/>
</dbReference>
<evidence type="ECO:0000313" key="2">
    <source>
        <dbReference type="EMBL" id="TWT32914.1"/>
    </source>
</evidence>
<dbReference type="OrthoDB" id="9758243at2"/>
<dbReference type="Pfam" id="PF04851">
    <property type="entry name" value="ResIII"/>
    <property type="match status" value="1"/>
</dbReference>
<name>A0A5C5V2S9_9BACT</name>
<accession>A0A5C5V2S9</accession>
<gene>
    <name evidence="2" type="ORF">Enr8_27300</name>
</gene>
<dbReference type="Proteomes" id="UP000318878">
    <property type="component" value="Unassembled WGS sequence"/>
</dbReference>
<dbReference type="GO" id="GO:0005524">
    <property type="term" value="F:ATP binding"/>
    <property type="evidence" value="ECO:0007669"/>
    <property type="project" value="InterPro"/>
</dbReference>
<evidence type="ECO:0000259" key="1">
    <source>
        <dbReference type="PROSITE" id="PS51192"/>
    </source>
</evidence>
<sequence length="1002" mass="111830">MAHEPFPQVRFRGKLRPSQHDAVDIARKSLDAGERQLYVVAPPGSGKTVLGLYLWAECVQRPALVLSPNSAIQMQWAARTDLFDRTPPAGELASTDPQTPGLLTSLTYQSVTLPRRGDDGLDDAAFDLWQNRLIEKDAARDPDEARIWIRDLKKHNRDYYDRRLSAYRKAIRDEASQRGETLEMLHRSSLATLDRLKTQQIGLIILDECHHLVGHWGRVLADAAAMFNDPVILGLTATPPDVDNKSPQDFERYTTFFGPIDYDVPVPAVVKDGFLAPYQDLAYFVRPSEAELRYVASADDLLHEIVDLACVARHGDAPLAAAQPAEPAKPNPPIASEGEVEAPITLLDLSDLQVIGSSEAAYSEEPDEEPTVVTDPVAEPTVEADTIPNAPRVAPLPTWLFNSLAERKHAAQTFNTWSAFERRDPEFALAARIFLQMRDRALPPDVPPAQWDPTAEAPEMAILVPVLDRYVRHALRRSPNEEDHKLGRDVIARLRMLGVQITETGSQACASPVGRVLAYSRAKAQAVIPILHAEMKTLGDSIRAIVVADYEKTAAAMPETADLLDDEAGGAVAAFRTLLSDEQTDRLQPILVTGSSVLIDDDLQARFDHVAHNWLQKEGFQVKLDYGEEKGFCVVRGQGADWSPRVYIEMITELFQQGVARCLVGTRGLLGEGWDANKINVLIDLTTVTTSMSVRQLRGRSFRLDPTVPEKVANNWDVVCIAPEFSKGLDDYARFRKKHDNIFGVTDDGEIEKGVGHVHAALTNLRPELLEDSIRLLNGDMLARAAMRPTAREHWKIGEPYHGEPRSTLEVKLDREERENGGFPPFKSKGEVWSDDSLVMSIGTAILSALAETKQIARSARPHVKSRAGGYVRMFLENASEEDSQLFAVSLREALGPLHRPRYVIPRKLRFSRPTFWSKLLPEFLGQYLEQKQDEMVMLHAVPTALAKKKEVAEIYEKYWNQFVSPGQALYALRGEGEDLRIRAEKKGLTPRGTYHEKEVFS</sequence>
<dbReference type="GO" id="GO:0003677">
    <property type="term" value="F:DNA binding"/>
    <property type="evidence" value="ECO:0007669"/>
    <property type="project" value="InterPro"/>
</dbReference>
<feature type="domain" description="Helicase ATP-binding" evidence="1">
    <location>
        <begin position="28"/>
        <end position="257"/>
    </location>
</feature>
<dbReference type="AlphaFoldDB" id="A0A5C5V2S9"/>
<dbReference type="RefSeq" id="WP_146432298.1">
    <property type="nucleotide sequence ID" value="NZ_SJPF01000003.1"/>
</dbReference>
<dbReference type="SUPFAM" id="SSF52540">
    <property type="entry name" value="P-loop containing nucleoside triphosphate hydrolases"/>
    <property type="match status" value="2"/>
</dbReference>
<dbReference type="PROSITE" id="PS51192">
    <property type="entry name" value="HELICASE_ATP_BIND_1"/>
    <property type="match status" value="1"/>
</dbReference>
<dbReference type="PANTHER" id="PTHR47396">
    <property type="entry name" value="TYPE I RESTRICTION ENZYME ECOKI R PROTEIN"/>
    <property type="match status" value="1"/>
</dbReference>
<dbReference type="InterPro" id="IPR050742">
    <property type="entry name" value="Helicase_Restrict-Modif_Enz"/>
</dbReference>
<dbReference type="GO" id="GO:0016787">
    <property type="term" value="F:hydrolase activity"/>
    <property type="evidence" value="ECO:0007669"/>
    <property type="project" value="InterPro"/>
</dbReference>
<comment type="caution">
    <text evidence="2">The sequence shown here is derived from an EMBL/GenBank/DDBJ whole genome shotgun (WGS) entry which is preliminary data.</text>
</comment>
<dbReference type="EMBL" id="SJPF01000003">
    <property type="protein sequence ID" value="TWT32914.1"/>
    <property type="molecule type" value="Genomic_DNA"/>
</dbReference>
<keyword evidence="3" id="KW-1185">Reference proteome</keyword>
<protein>
    <submittedName>
        <fullName evidence="2">Type III restriction enzyme, res subunit</fullName>
    </submittedName>
</protein>
<dbReference type="InterPro" id="IPR014001">
    <property type="entry name" value="Helicase_ATP-bd"/>
</dbReference>
<organism evidence="2 3">
    <name type="scientific">Blastopirellula retiformator</name>
    <dbReference type="NCBI Taxonomy" id="2527970"/>
    <lineage>
        <taxon>Bacteria</taxon>
        <taxon>Pseudomonadati</taxon>
        <taxon>Planctomycetota</taxon>
        <taxon>Planctomycetia</taxon>
        <taxon>Pirellulales</taxon>
        <taxon>Pirellulaceae</taxon>
        <taxon>Blastopirellula</taxon>
    </lineage>
</organism>
<dbReference type="SMART" id="SM00487">
    <property type="entry name" value="DEXDc"/>
    <property type="match status" value="1"/>
</dbReference>
<proteinExistence type="predicted"/>
<dbReference type="GO" id="GO:0005829">
    <property type="term" value="C:cytosol"/>
    <property type="evidence" value="ECO:0007669"/>
    <property type="project" value="TreeGrafter"/>
</dbReference>
<evidence type="ECO:0000313" key="3">
    <source>
        <dbReference type="Proteomes" id="UP000318878"/>
    </source>
</evidence>